<dbReference type="InterPro" id="IPR001509">
    <property type="entry name" value="Epimerase_deHydtase"/>
</dbReference>
<protein>
    <submittedName>
        <fullName evidence="3">NAD-dependent epimerase/dehydratase family protein</fullName>
    </submittedName>
</protein>
<dbReference type="SUPFAM" id="SSF51735">
    <property type="entry name" value="NAD(P)-binding Rossmann-fold domains"/>
    <property type="match status" value="1"/>
</dbReference>
<dbReference type="PANTHER" id="PTHR43574">
    <property type="entry name" value="EPIMERASE-RELATED"/>
    <property type="match status" value="1"/>
</dbReference>
<gene>
    <name evidence="3" type="ORF">J4H91_09460</name>
</gene>
<evidence type="ECO:0000313" key="4">
    <source>
        <dbReference type="Proteomes" id="UP000664398"/>
    </source>
</evidence>
<dbReference type="Proteomes" id="UP000664398">
    <property type="component" value="Unassembled WGS sequence"/>
</dbReference>
<evidence type="ECO:0000256" key="1">
    <source>
        <dbReference type="ARBA" id="ARBA00023027"/>
    </source>
</evidence>
<evidence type="ECO:0000259" key="2">
    <source>
        <dbReference type="Pfam" id="PF01370"/>
    </source>
</evidence>
<organism evidence="3 4">
    <name type="scientific">Leucobacter ruminantium</name>
    <dbReference type="NCBI Taxonomy" id="1289170"/>
    <lineage>
        <taxon>Bacteria</taxon>
        <taxon>Bacillati</taxon>
        <taxon>Actinomycetota</taxon>
        <taxon>Actinomycetes</taxon>
        <taxon>Micrococcales</taxon>
        <taxon>Microbacteriaceae</taxon>
        <taxon>Leucobacter</taxon>
    </lineage>
</organism>
<dbReference type="EMBL" id="JAGDYL010000015">
    <property type="protein sequence ID" value="MBO1805543.1"/>
    <property type="molecule type" value="Genomic_DNA"/>
</dbReference>
<dbReference type="RefSeq" id="WP_208046020.1">
    <property type="nucleotide sequence ID" value="NZ_JAGDYL010000015.1"/>
</dbReference>
<evidence type="ECO:0000313" key="3">
    <source>
        <dbReference type="EMBL" id="MBO1805543.1"/>
    </source>
</evidence>
<dbReference type="Gene3D" id="3.40.50.720">
    <property type="entry name" value="NAD(P)-binding Rossmann-like Domain"/>
    <property type="match status" value="1"/>
</dbReference>
<dbReference type="InterPro" id="IPR036291">
    <property type="entry name" value="NAD(P)-bd_dom_sf"/>
</dbReference>
<dbReference type="CDD" id="cd08946">
    <property type="entry name" value="SDR_e"/>
    <property type="match status" value="1"/>
</dbReference>
<keyword evidence="1" id="KW-0520">NAD</keyword>
<accession>A0A939LZ10</accession>
<dbReference type="AlphaFoldDB" id="A0A939LZ10"/>
<comment type="caution">
    <text evidence="3">The sequence shown here is derived from an EMBL/GenBank/DDBJ whole genome shotgun (WGS) entry which is preliminary data.</text>
</comment>
<feature type="domain" description="NAD-dependent epimerase/dehydratase" evidence="2">
    <location>
        <begin position="7"/>
        <end position="242"/>
    </location>
</feature>
<proteinExistence type="predicted"/>
<keyword evidence="4" id="KW-1185">Reference proteome</keyword>
<reference evidence="3" key="1">
    <citation type="submission" date="2021-03" db="EMBL/GenBank/DDBJ databases">
        <title>Leucobacter chromiisoli sp. nov., isolated from chromium-containing soil of chemical plant.</title>
        <authorList>
            <person name="Xu Z."/>
        </authorList>
    </citation>
    <scope>NUCLEOTIDE SEQUENCE</scope>
    <source>
        <strain evidence="3">A2</strain>
    </source>
</reference>
<sequence>MHGELVWVIGAGGLLGRAVSTELRRRGNAYPTVLFEGAKVPWEDSELSSSKLVGQLHRFLGEAAPYIRWKIYWLAGSGVIGTPAETFACETRVLRNFVEALAEALMEPVSEPVAGLTAAEEPLASRGAFFLASSVSVYAGIPGAPYDESSPVAATSAYSAGKLDNEAVVSASLTGWLPHVIGRITTLYGPGQNLRKNQGLVSKLCLQAVKQQPISVFAPLDTIRDYLFASDAARQAMAFLDAAIASGETATRVRDLANGSTLSIGALSSLVRHVSHRRAGELHVVPVHTGAHVLDLRVRSQYGYEITGLDRVPIAAGVRRVYEDVLFRYVHGR</sequence>
<name>A0A939LZ10_9MICO</name>
<dbReference type="Pfam" id="PF01370">
    <property type="entry name" value="Epimerase"/>
    <property type="match status" value="1"/>
</dbReference>